<reference evidence="2 3" key="1">
    <citation type="submission" date="2018-03" db="EMBL/GenBank/DDBJ databases">
        <title>Genomic Encyclopedia of Archaeal and Bacterial Type Strains, Phase II (KMG-II): from individual species to whole genera.</title>
        <authorList>
            <person name="Goeker M."/>
        </authorList>
    </citation>
    <scope>NUCLEOTIDE SEQUENCE [LARGE SCALE GENOMIC DNA]</scope>
    <source>
        <strain evidence="2 3">DSM 19711</strain>
    </source>
</reference>
<name>A0A2T0QY65_9ACTN</name>
<dbReference type="Pfam" id="PF14325">
    <property type="entry name" value="DUF4383"/>
    <property type="match status" value="1"/>
</dbReference>
<comment type="caution">
    <text evidence="2">The sequence shown here is derived from an EMBL/GenBank/DDBJ whole genome shotgun (WGS) entry which is preliminary data.</text>
</comment>
<feature type="transmembrane region" description="Helical" evidence="1">
    <location>
        <begin position="21"/>
        <end position="43"/>
    </location>
</feature>
<evidence type="ECO:0000256" key="1">
    <source>
        <dbReference type="SAM" id="Phobius"/>
    </source>
</evidence>
<dbReference type="EMBL" id="PVZF01000014">
    <property type="protein sequence ID" value="PRY11162.1"/>
    <property type="molecule type" value="Genomic_DNA"/>
</dbReference>
<keyword evidence="1" id="KW-0472">Membrane</keyword>
<feature type="transmembrane region" description="Helical" evidence="1">
    <location>
        <begin position="55"/>
        <end position="78"/>
    </location>
</feature>
<feature type="transmembrane region" description="Helical" evidence="1">
    <location>
        <begin position="116"/>
        <end position="137"/>
    </location>
</feature>
<dbReference type="AlphaFoldDB" id="A0A2T0QY65"/>
<keyword evidence="3" id="KW-1185">Reference proteome</keyword>
<feature type="transmembrane region" description="Helical" evidence="1">
    <location>
        <begin position="85"/>
        <end position="104"/>
    </location>
</feature>
<accession>A0A2T0QY65</accession>
<keyword evidence="1" id="KW-0812">Transmembrane</keyword>
<evidence type="ECO:0000313" key="2">
    <source>
        <dbReference type="EMBL" id="PRY11162.1"/>
    </source>
</evidence>
<organism evidence="2 3">
    <name type="scientific">Kineococcus rhizosphaerae</name>
    <dbReference type="NCBI Taxonomy" id="559628"/>
    <lineage>
        <taxon>Bacteria</taxon>
        <taxon>Bacillati</taxon>
        <taxon>Actinomycetota</taxon>
        <taxon>Actinomycetes</taxon>
        <taxon>Kineosporiales</taxon>
        <taxon>Kineosporiaceae</taxon>
        <taxon>Kineococcus</taxon>
    </lineage>
</organism>
<evidence type="ECO:0000313" key="3">
    <source>
        <dbReference type="Proteomes" id="UP000238083"/>
    </source>
</evidence>
<dbReference type="Proteomes" id="UP000238083">
    <property type="component" value="Unassembled WGS sequence"/>
</dbReference>
<protein>
    <submittedName>
        <fullName evidence="2">Uncharacterized protein DUF4383</fullName>
    </submittedName>
</protein>
<keyword evidence="1" id="KW-1133">Transmembrane helix</keyword>
<gene>
    <name evidence="2" type="ORF">CLV37_114117</name>
</gene>
<sequence length="151" mass="15638">MSQNFAGSVEPVHPRTTAGQHLSLLLGLVLLLLGIAGFAVSGFSDWTGGTQEQQVIGFSVNPASSAVHVVLGVLGVLARTGARRARGYGVLLFVVLGALFAWGLASRGSGDTALNLAWPVTTLHGVLAVFALVVVLVPVRAGRRESTAELR</sequence>
<proteinExistence type="predicted"/>
<dbReference type="RefSeq" id="WP_106214782.1">
    <property type="nucleotide sequence ID" value="NZ_PVZF01000014.1"/>
</dbReference>
<dbReference type="OrthoDB" id="572373at2"/>